<sequence>MRKFLIISMLCLMAFSAQAANLTDAFQGTLSTFAGENGAGFAEQRSVEPIIANFITVALSFLGVVFLLLTLYAGFMWMMAMGDEKKAKTSRDLLTAAVIGLIIVVASYAITLLVMNRFTSTLIIQ</sequence>
<dbReference type="Proteomes" id="UP000228533">
    <property type="component" value="Unassembled WGS sequence"/>
</dbReference>
<keyword evidence="1" id="KW-0812">Transmembrane</keyword>
<evidence type="ECO:0000256" key="1">
    <source>
        <dbReference type="SAM" id="Phobius"/>
    </source>
</evidence>
<protein>
    <submittedName>
        <fullName evidence="3">Uncharacterized protein</fullName>
    </submittedName>
</protein>
<evidence type="ECO:0000313" key="4">
    <source>
        <dbReference type="Proteomes" id="UP000228533"/>
    </source>
</evidence>
<keyword evidence="1" id="KW-0472">Membrane</keyword>
<evidence type="ECO:0000256" key="2">
    <source>
        <dbReference type="SAM" id="SignalP"/>
    </source>
</evidence>
<name>A0A2M6WTA6_9BACT</name>
<proteinExistence type="predicted"/>
<gene>
    <name evidence="3" type="ORF">COT94_02010</name>
</gene>
<comment type="caution">
    <text evidence="3">The sequence shown here is derived from an EMBL/GenBank/DDBJ whole genome shotgun (WGS) entry which is preliminary data.</text>
</comment>
<organism evidence="3 4">
    <name type="scientific">Candidatus Falkowbacteria bacterium CG10_big_fil_rev_8_21_14_0_10_37_14</name>
    <dbReference type="NCBI Taxonomy" id="1974561"/>
    <lineage>
        <taxon>Bacteria</taxon>
        <taxon>Candidatus Falkowiibacteriota</taxon>
    </lineage>
</organism>
<feature type="signal peptide" evidence="2">
    <location>
        <begin position="1"/>
        <end position="19"/>
    </location>
</feature>
<dbReference type="AlphaFoldDB" id="A0A2M6WTA6"/>
<feature type="transmembrane region" description="Helical" evidence="1">
    <location>
        <begin position="93"/>
        <end position="115"/>
    </location>
</feature>
<reference evidence="4" key="1">
    <citation type="submission" date="2017-09" db="EMBL/GenBank/DDBJ databases">
        <title>Depth-based differentiation of microbial function through sediment-hosted aquifers and enrichment of novel symbionts in the deep terrestrial subsurface.</title>
        <authorList>
            <person name="Probst A.J."/>
            <person name="Ladd B."/>
            <person name="Jarett J.K."/>
            <person name="Geller-Mcgrath D.E."/>
            <person name="Sieber C.M.K."/>
            <person name="Emerson J.B."/>
            <person name="Anantharaman K."/>
            <person name="Thomas B.C."/>
            <person name="Malmstrom R."/>
            <person name="Stieglmeier M."/>
            <person name="Klingl A."/>
            <person name="Woyke T."/>
            <person name="Ryan C.M."/>
            <person name="Banfield J.F."/>
        </authorList>
    </citation>
    <scope>NUCLEOTIDE SEQUENCE [LARGE SCALE GENOMIC DNA]</scope>
</reference>
<accession>A0A2M6WTA6</accession>
<feature type="transmembrane region" description="Helical" evidence="1">
    <location>
        <begin position="50"/>
        <end position="72"/>
    </location>
</feature>
<keyword evidence="1" id="KW-1133">Transmembrane helix</keyword>
<feature type="chain" id="PRO_5014837729" evidence="2">
    <location>
        <begin position="20"/>
        <end position="125"/>
    </location>
</feature>
<evidence type="ECO:0000313" key="3">
    <source>
        <dbReference type="EMBL" id="PIT96018.1"/>
    </source>
</evidence>
<dbReference type="EMBL" id="PFAM01000013">
    <property type="protein sequence ID" value="PIT96018.1"/>
    <property type="molecule type" value="Genomic_DNA"/>
</dbReference>
<keyword evidence="2" id="KW-0732">Signal</keyword>